<evidence type="ECO:0000313" key="2">
    <source>
        <dbReference type="EMBL" id="QBZ80747.1"/>
    </source>
</evidence>
<dbReference type="InterPro" id="IPR003607">
    <property type="entry name" value="HD/PDEase_dom"/>
</dbReference>
<proteinExistence type="predicted"/>
<name>A0A4D6EG92_9VIRU</name>
<sequence length="283" mass="30243">MGRFGAAHDWSHVTRMMANAEALIADLASDPSAAAPTIDSELVTLGCILHDVANPLYAAMTFTTPDDIVALCVRYLVDRAHLVNEPERLAKLEYIIRHASRAELPDHCTSETPAVQSDFIELDVVRDADRLDALGPVGIARACMIGADRGWTLVGPHTPTVAEWVAAGRPALSPDGTVAAYLYGQVLAGPASALATSAARARAPPLVAHVESFLDALVAQARRVPKYAARKSGLSTLSPLLSSLPGACWCRQPRRLQDLLVGLLDSVNNTCKKCPRMAKPKKI</sequence>
<dbReference type="PANTHER" id="PTHR33594">
    <property type="entry name" value="SUPERFAMILY HYDROLASE, PUTATIVE (AFU_ORTHOLOGUE AFUA_1G03035)-RELATED"/>
    <property type="match status" value="1"/>
</dbReference>
<dbReference type="CDD" id="cd00077">
    <property type="entry name" value="HDc"/>
    <property type="match status" value="1"/>
</dbReference>
<dbReference type="SMART" id="SM00471">
    <property type="entry name" value="HDc"/>
    <property type="match status" value="1"/>
</dbReference>
<dbReference type="SUPFAM" id="SSF109604">
    <property type="entry name" value="HD-domain/PDEase-like"/>
    <property type="match status" value="1"/>
</dbReference>
<evidence type="ECO:0000259" key="1">
    <source>
        <dbReference type="SMART" id="SM00471"/>
    </source>
</evidence>
<evidence type="ECO:0000313" key="3">
    <source>
        <dbReference type="Proteomes" id="UP001237152"/>
    </source>
</evidence>
<feature type="domain" description="HD/PDEase" evidence="1">
    <location>
        <begin position="5"/>
        <end position="143"/>
    </location>
</feature>
<gene>
    <name evidence="2" type="ORF">pclt_cds_149</name>
</gene>
<reference evidence="2" key="1">
    <citation type="journal article" date="2019" name="Front. Microbiol.">
        <title>Pandoravirus Celtis Illustrates the Microevolution Processes at Work in the Giant Pandoraviridae Genomes.</title>
        <authorList>
            <person name="Legendre M."/>
            <person name="Alempic J.M."/>
            <person name="Philippe N."/>
            <person name="Lartigue A."/>
            <person name="Jeudy S."/>
            <person name="Poirot O."/>
            <person name="Ta N.T."/>
            <person name="Nin S."/>
            <person name="Coute Y."/>
            <person name="Abergel C."/>
            <person name="Claverie J.M."/>
        </authorList>
    </citation>
    <scope>NUCLEOTIDE SEQUENCE</scope>
</reference>
<organism evidence="2 3">
    <name type="scientific">Pandoravirus celtis</name>
    <dbReference type="NCBI Taxonomy" id="2568002"/>
    <lineage>
        <taxon>Viruses</taxon>
        <taxon>Pandoravirus</taxon>
    </lineage>
</organism>
<accession>A0A4D6EG92</accession>
<protein>
    <submittedName>
        <fullName evidence="2">Histidine decarboxylase domain containing protein</fullName>
    </submittedName>
</protein>
<dbReference type="Gene3D" id="1.10.3210.50">
    <property type="match status" value="1"/>
</dbReference>
<dbReference type="EMBL" id="MK174290">
    <property type="protein sequence ID" value="QBZ80747.1"/>
    <property type="molecule type" value="Genomic_DNA"/>
</dbReference>
<dbReference type="PANTHER" id="PTHR33594:SF1">
    <property type="entry name" value="HD_PDEASE DOMAIN-CONTAINING PROTEIN"/>
    <property type="match status" value="1"/>
</dbReference>
<dbReference type="Proteomes" id="UP001237152">
    <property type="component" value="Segment"/>
</dbReference>